<feature type="non-terminal residue" evidence="12">
    <location>
        <position position="1"/>
    </location>
</feature>
<evidence type="ECO:0000259" key="11">
    <source>
        <dbReference type="Pfam" id="PF00999"/>
    </source>
</evidence>
<dbReference type="InterPro" id="IPR038770">
    <property type="entry name" value="Na+/solute_symporter_sf"/>
</dbReference>
<dbReference type="Gene3D" id="1.20.1530.20">
    <property type="match status" value="1"/>
</dbReference>
<comment type="caution">
    <text evidence="12">The sequence shown here is derived from an EMBL/GenBank/DDBJ whole genome shotgun (WGS) entry which is preliminary data.</text>
</comment>
<dbReference type="GO" id="GO:1902600">
    <property type="term" value="P:proton transmembrane transport"/>
    <property type="evidence" value="ECO:0007669"/>
    <property type="project" value="InterPro"/>
</dbReference>
<feature type="transmembrane region" description="Helical" evidence="10">
    <location>
        <begin position="21"/>
        <end position="39"/>
    </location>
</feature>
<keyword evidence="4 10" id="KW-0812">Transmembrane</keyword>
<evidence type="ECO:0000256" key="8">
    <source>
        <dbReference type="ARBA" id="ARBA00023136"/>
    </source>
</evidence>
<evidence type="ECO:0000256" key="4">
    <source>
        <dbReference type="ARBA" id="ARBA00022692"/>
    </source>
</evidence>
<dbReference type="GO" id="GO:0016020">
    <property type="term" value="C:membrane"/>
    <property type="evidence" value="ECO:0007669"/>
    <property type="project" value="UniProtKB-SubCell"/>
</dbReference>
<feature type="domain" description="Cation/H+ exchanger transmembrane" evidence="11">
    <location>
        <begin position="7"/>
        <end position="197"/>
    </location>
</feature>
<keyword evidence="6" id="KW-0915">Sodium</keyword>
<feature type="transmembrane region" description="Helical" evidence="10">
    <location>
        <begin position="74"/>
        <end position="93"/>
    </location>
</feature>
<evidence type="ECO:0000256" key="3">
    <source>
        <dbReference type="ARBA" id="ARBA00022449"/>
    </source>
</evidence>
<name>X0UHA8_9ZZZZ</name>
<evidence type="ECO:0000256" key="10">
    <source>
        <dbReference type="SAM" id="Phobius"/>
    </source>
</evidence>
<feature type="transmembrane region" description="Helical" evidence="10">
    <location>
        <begin position="99"/>
        <end position="119"/>
    </location>
</feature>
<evidence type="ECO:0000256" key="6">
    <source>
        <dbReference type="ARBA" id="ARBA00023053"/>
    </source>
</evidence>
<keyword evidence="7" id="KW-0406">Ion transport</keyword>
<evidence type="ECO:0000256" key="7">
    <source>
        <dbReference type="ARBA" id="ARBA00023065"/>
    </source>
</evidence>
<keyword evidence="8 10" id="KW-0472">Membrane</keyword>
<evidence type="ECO:0000256" key="2">
    <source>
        <dbReference type="ARBA" id="ARBA00022448"/>
    </source>
</evidence>
<evidence type="ECO:0000256" key="1">
    <source>
        <dbReference type="ARBA" id="ARBA00004141"/>
    </source>
</evidence>
<organism evidence="12">
    <name type="scientific">marine sediment metagenome</name>
    <dbReference type="NCBI Taxonomy" id="412755"/>
    <lineage>
        <taxon>unclassified sequences</taxon>
        <taxon>metagenomes</taxon>
        <taxon>ecological metagenomes</taxon>
    </lineage>
</organism>
<dbReference type="GO" id="GO:0015297">
    <property type="term" value="F:antiporter activity"/>
    <property type="evidence" value="ECO:0007669"/>
    <property type="project" value="UniProtKB-KW"/>
</dbReference>
<comment type="subcellular location">
    <subcellularLocation>
        <location evidence="1">Membrane</location>
        <topology evidence="1">Multi-pass membrane protein</topology>
    </subcellularLocation>
</comment>
<dbReference type="AlphaFoldDB" id="X0UHA8"/>
<keyword evidence="2" id="KW-0813">Transport</keyword>
<dbReference type="Pfam" id="PF00999">
    <property type="entry name" value="Na_H_Exchanger"/>
    <property type="match status" value="1"/>
</dbReference>
<gene>
    <name evidence="12" type="ORF">S01H1_44150</name>
</gene>
<dbReference type="GO" id="GO:0006814">
    <property type="term" value="P:sodium ion transport"/>
    <property type="evidence" value="ECO:0007669"/>
    <property type="project" value="UniProtKB-KW"/>
</dbReference>
<evidence type="ECO:0000256" key="9">
    <source>
        <dbReference type="ARBA" id="ARBA00023201"/>
    </source>
</evidence>
<keyword evidence="5 10" id="KW-1133">Transmembrane helix</keyword>
<sequence>FLYIGLLIIDKVLDLGEKIQLPKAFLSISLAIFLLYTFFADSFGVAGIIGAFVAGLIIGHTLKYRKIIDDVQTIGYGFFIPLFFVWVGASLWMEDSSLTLSSFAAIGMLAAVIIIVAVVGKIVGCGLGAKLAGMKNRESLQVGIGMIPRMELALIIVSSAISHKILTGQIAHQILAATIILTIVTTLITPILIKLVFKH</sequence>
<evidence type="ECO:0000256" key="5">
    <source>
        <dbReference type="ARBA" id="ARBA00022989"/>
    </source>
</evidence>
<evidence type="ECO:0000313" key="12">
    <source>
        <dbReference type="EMBL" id="GAG05129.1"/>
    </source>
</evidence>
<dbReference type="InterPro" id="IPR006153">
    <property type="entry name" value="Cation/H_exchanger_TM"/>
</dbReference>
<dbReference type="PANTHER" id="PTHR43562">
    <property type="entry name" value="NAPA-TYPE SODIUM/HYDROGEN ANTIPORTER"/>
    <property type="match status" value="1"/>
</dbReference>
<protein>
    <recommendedName>
        <fullName evidence="11">Cation/H+ exchanger transmembrane domain-containing protein</fullName>
    </recommendedName>
</protein>
<dbReference type="EMBL" id="BARS01028153">
    <property type="protein sequence ID" value="GAG05129.1"/>
    <property type="molecule type" value="Genomic_DNA"/>
</dbReference>
<accession>X0UHA8</accession>
<reference evidence="12" key="1">
    <citation type="journal article" date="2014" name="Front. Microbiol.">
        <title>High frequency of phylogenetically diverse reductive dehalogenase-homologous genes in deep subseafloor sedimentary metagenomes.</title>
        <authorList>
            <person name="Kawai M."/>
            <person name="Futagami T."/>
            <person name="Toyoda A."/>
            <person name="Takaki Y."/>
            <person name="Nishi S."/>
            <person name="Hori S."/>
            <person name="Arai W."/>
            <person name="Tsubouchi T."/>
            <person name="Morono Y."/>
            <person name="Uchiyama I."/>
            <person name="Ito T."/>
            <person name="Fujiyama A."/>
            <person name="Inagaki F."/>
            <person name="Takami H."/>
        </authorList>
    </citation>
    <scope>NUCLEOTIDE SEQUENCE</scope>
    <source>
        <strain evidence="12">Expedition CK06-06</strain>
    </source>
</reference>
<feature type="transmembrane region" description="Helical" evidence="10">
    <location>
        <begin position="45"/>
        <end position="62"/>
    </location>
</feature>
<dbReference type="PANTHER" id="PTHR43562:SF3">
    <property type="entry name" value="SODIUM ION_PROTON EXCHANGER (EUROFUNG)"/>
    <property type="match status" value="1"/>
</dbReference>
<feature type="transmembrane region" description="Helical" evidence="10">
    <location>
        <begin position="174"/>
        <end position="197"/>
    </location>
</feature>
<keyword evidence="9" id="KW-0739">Sodium transport</keyword>
<keyword evidence="3" id="KW-0050">Antiport</keyword>
<proteinExistence type="predicted"/>